<protein>
    <recommendedName>
        <fullName evidence="5">Transposase IS4-like domain-containing protein</fullName>
    </recommendedName>
</protein>
<evidence type="ECO:0000313" key="7">
    <source>
        <dbReference type="Proteomes" id="UP001549366"/>
    </source>
</evidence>
<evidence type="ECO:0000256" key="1">
    <source>
        <dbReference type="ARBA" id="ARBA00010075"/>
    </source>
</evidence>
<evidence type="ECO:0000313" key="6">
    <source>
        <dbReference type="EMBL" id="MET4757816.1"/>
    </source>
</evidence>
<keyword evidence="2" id="KW-0815">Transposition</keyword>
<comment type="caution">
    <text evidence="6">The sequence shown here is derived from an EMBL/GenBank/DDBJ whole genome shotgun (WGS) entry which is preliminary data.</text>
</comment>
<feature type="domain" description="Transposase IS4-like" evidence="5">
    <location>
        <begin position="98"/>
        <end position="325"/>
    </location>
</feature>
<keyword evidence="3" id="KW-0238">DNA-binding</keyword>
<evidence type="ECO:0000256" key="3">
    <source>
        <dbReference type="ARBA" id="ARBA00023125"/>
    </source>
</evidence>
<dbReference type="SUPFAM" id="SSF53098">
    <property type="entry name" value="Ribonuclease H-like"/>
    <property type="match status" value="1"/>
</dbReference>
<organism evidence="6 7">
    <name type="scientific">Endozoicomonas lisbonensis</name>
    <dbReference type="NCBI Taxonomy" id="3120522"/>
    <lineage>
        <taxon>Bacteria</taxon>
        <taxon>Pseudomonadati</taxon>
        <taxon>Pseudomonadota</taxon>
        <taxon>Gammaproteobacteria</taxon>
        <taxon>Oceanospirillales</taxon>
        <taxon>Endozoicomonadaceae</taxon>
        <taxon>Endozoicomonas</taxon>
    </lineage>
</organism>
<sequence length="414" mass="47390">MAEQLRFTIRQRHIHPLDFILSLIAALGGDGNSDIQADLHRKFNELTGLNVSYRSWANQAKKDVLPALILWLWLQCLEIFSRKVMAFDESSPFSEFEHILIHDGSSQAVYDALKEAFPGRFSAVSPAAVELHTTLDFLTNNLVRVQLTEDTRSERNCLPPLPSSMAYVLMLMDAGYFELELFAAIDDREGFFICKAPQSINPTILSAVREDGKNLNRYKGQKLKDVLSGFPKDQCLDLDVEWPGYKRWPYRLVVRWNEKKQKWAFIVTNLNRAEFTLSEVLQAYRLRWQIELIFKEIKSYSGWHRFNTKSATLVFSLILMSFVVVTLKRYLAHAAQANLYGSGAIEEISTHKVMKSGTHLFGNMVLSLMESGKRLMACIRKLLLFWEQNAKREHLARDSCSGRIRLGLCLMGGA</sequence>
<gene>
    <name evidence="6" type="ORF">V5J35_003008</name>
</gene>
<evidence type="ECO:0000256" key="4">
    <source>
        <dbReference type="ARBA" id="ARBA00023172"/>
    </source>
</evidence>
<reference evidence="6 7" key="1">
    <citation type="submission" date="2024-06" db="EMBL/GenBank/DDBJ databases">
        <title>Genomic Encyclopedia of Type Strains, Phase V (KMG-V): Genome sequencing to study the core and pangenomes of soil and plant-associated prokaryotes.</title>
        <authorList>
            <person name="Whitman W."/>
        </authorList>
    </citation>
    <scope>NUCLEOTIDE SEQUENCE [LARGE SCALE GENOMIC DNA]</scope>
    <source>
        <strain evidence="6 7">NE40</strain>
    </source>
</reference>
<accession>A0ABV2SKP7</accession>
<comment type="similarity">
    <text evidence="1">Belongs to the transposase 11 family.</text>
</comment>
<dbReference type="InterPro" id="IPR047952">
    <property type="entry name" value="Transpos_IS4"/>
</dbReference>
<dbReference type="Pfam" id="PF01609">
    <property type="entry name" value="DDE_Tnp_1"/>
    <property type="match status" value="1"/>
</dbReference>
<dbReference type="Proteomes" id="UP001549366">
    <property type="component" value="Unassembled WGS sequence"/>
</dbReference>
<evidence type="ECO:0000256" key="2">
    <source>
        <dbReference type="ARBA" id="ARBA00022578"/>
    </source>
</evidence>
<dbReference type="InterPro" id="IPR012337">
    <property type="entry name" value="RNaseH-like_sf"/>
</dbReference>
<proteinExistence type="inferred from homology"/>
<evidence type="ECO:0000259" key="5">
    <source>
        <dbReference type="Pfam" id="PF01609"/>
    </source>
</evidence>
<dbReference type="InterPro" id="IPR002559">
    <property type="entry name" value="Transposase_11"/>
</dbReference>
<dbReference type="PANTHER" id="PTHR33258:SF1">
    <property type="entry name" value="TRANSPOSASE INSL FOR INSERTION SEQUENCE ELEMENT IS186A-RELATED"/>
    <property type="match status" value="1"/>
</dbReference>
<keyword evidence="7" id="KW-1185">Reference proteome</keyword>
<dbReference type="PANTHER" id="PTHR33258">
    <property type="entry name" value="TRANSPOSASE INSL FOR INSERTION SEQUENCE ELEMENT IS186A-RELATED"/>
    <property type="match status" value="1"/>
</dbReference>
<dbReference type="EMBL" id="JBEWTB010000002">
    <property type="protein sequence ID" value="MET4757816.1"/>
    <property type="molecule type" value="Genomic_DNA"/>
</dbReference>
<dbReference type="NCBIfam" id="NF033592">
    <property type="entry name" value="transpos_IS4_1"/>
    <property type="match status" value="1"/>
</dbReference>
<keyword evidence="4" id="KW-0233">DNA recombination</keyword>
<name>A0ABV2SKP7_9GAMM</name>